<dbReference type="Gene3D" id="4.10.410.10">
    <property type="entry name" value="Pancreatic trypsin inhibitor Kunitz domain"/>
    <property type="match status" value="1"/>
</dbReference>
<accession>A0A0B1S459</accession>
<dbReference type="Pfam" id="PF00014">
    <property type="entry name" value="Kunitz_BPTI"/>
    <property type="match status" value="1"/>
</dbReference>
<evidence type="ECO:0000256" key="1">
    <source>
        <dbReference type="SAM" id="Phobius"/>
    </source>
</evidence>
<name>A0A0B1S459_OESDE</name>
<organism evidence="3 4">
    <name type="scientific">Oesophagostomum dentatum</name>
    <name type="common">Nodular worm</name>
    <dbReference type="NCBI Taxonomy" id="61180"/>
    <lineage>
        <taxon>Eukaryota</taxon>
        <taxon>Metazoa</taxon>
        <taxon>Ecdysozoa</taxon>
        <taxon>Nematoda</taxon>
        <taxon>Chromadorea</taxon>
        <taxon>Rhabditida</taxon>
        <taxon>Rhabditina</taxon>
        <taxon>Rhabditomorpha</taxon>
        <taxon>Strongyloidea</taxon>
        <taxon>Strongylidae</taxon>
        <taxon>Oesophagostomum</taxon>
    </lineage>
</organism>
<dbReference type="Proteomes" id="UP000053660">
    <property type="component" value="Unassembled WGS sequence"/>
</dbReference>
<keyword evidence="1" id="KW-0472">Membrane</keyword>
<dbReference type="GO" id="GO:0004867">
    <property type="term" value="F:serine-type endopeptidase inhibitor activity"/>
    <property type="evidence" value="ECO:0007669"/>
    <property type="project" value="InterPro"/>
</dbReference>
<keyword evidence="1" id="KW-1133">Transmembrane helix</keyword>
<feature type="transmembrane region" description="Helical" evidence="1">
    <location>
        <begin position="277"/>
        <end position="297"/>
    </location>
</feature>
<feature type="domain" description="BPTI/Kunitz inhibitor" evidence="2">
    <location>
        <begin position="35"/>
        <end position="53"/>
    </location>
</feature>
<evidence type="ECO:0000259" key="2">
    <source>
        <dbReference type="Pfam" id="PF00014"/>
    </source>
</evidence>
<evidence type="ECO:0000313" key="3">
    <source>
        <dbReference type="EMBL" id="KHJ79714.1"/>
    </source>
</evidence>
<keyword evidence="4" id="KW-1185">Reference proteome</keyword>
<gene>
    <name evidence="3" type="ORF">OESDEN_20631</name>
</gene>
<reference evidence="3 4" key="1">
    <citation type="submission" date="2014-03" db="EMBL/GenBank/DDBJ databases">
        <title>Draft genome of the hookworm Oesophagostomum dentatum.</title>
        <authorList>
            <person name="Mitreva M."/>
        </authorList>
    </citation>
    <scope>NUCLEOTIDE SEQUENCE [LARGE SCALE GENOMIC DNA]</scope>
    <source>
        <strain evidence="3 4">OD-Hann</strain>
    </source>
</reference>
<evidence type="ECO:0000313" key="4">
    <source>
        <dbReference type="Proteomes" id="UP000053660"/>
    </source>
</evidence>
<dbReference type="CDD" id="cd00109">
    <property type="entry name" value="Kunitz-type"/>
    <property type="match status" value="1"/>
</dbReference>
<keyword evidence="1" id="KW-0812">Transmembrane</keyword>
<feature type="transmembrane region" description="Helical" evidence="1">
    <location>
        <begin position="181"/>
        <end position="209"/>
    </location>
</feature>
<dbReference type="AlphaFoldDB" id="A0A0B1S459"/>
<proteinExistence type="predicted"/>
<dbReference type="InterPro" id="IPR002223">
    <property type="entry name" value="Kunitz_BPTI"/>
</dbReference>
<dbReference type="InterPro" id="IPR036880">
    <property type="entry name" value="Kunitz_BPTI_sf"/>
</dbReference>
<dbReference type="SUPFAM" id="SSF57362">
    <property type="entry name" value="BPTI-like"/>
    <property type="match status" value="1"/>
</dbReference>
<dbReference type="OrthoDB" id="5877256at2759"/>
<protein>
    <submittedName>
        <fullName evidence="3">Kunitz/Bovine pancreatic trypsin inhibitor domain protein</fullName>
    </submittedName>
</protein>
<sequence>MSATSVLTEVLAPYRSHGISILPLTRAVQYSTTVGCAGNLNNFATVEDCETFCTDGVESEFFVTHHDDVAANIETYELGFSLTGPLIPHAARKRAQQSLADFLSQKFSLPRTSIREVFIMDDNTARFTVKDSHASAYAKQISNAVNTGMEFPLNGNYYRAEPHTWFAHQIAEPMSSSRAQIAFWVLLVCAIIFAVLVCASLFGTCAYLYHSTRAKNTDGNTRASSPSNVVSDSIFASRTRQRPHLREEPRFPSNATTRSVRSIPLIPSISIERPRRVDFAVVLNLLNCTVPVVYVYYES</sequence>
<dbReference type="EMBL" id="KN603627">
    <property type="protein sequence ID" value="KHJ79714.1"/>
    <property type="molecule type" value="Genomic_DNA"/>
</dbReference>